<organism evidence="1 2">
    <name type="scientific">Phialemonium thermophilum</name>
    <dbReference type="NCBI Taxonomy" id="223376"/>
    <lineage>
        <taxon>Eukaryota</taxon>
        <taxon>Fungi</taxon>
        <taxon>Dikarya</taxon>
        <taxon>Ascomycota</taxon>
        <taxon>Pezizomycotina</taxon>
        <taxon>Sordariomycetes</taxon>
        <taxon>Sordariomycetidae</taxon>
        <taxon>Cephalothecales</taxon>
        <taxon>Cephalothecaceae</taxon>
        <taxon>Phialemonium</taxon>
    </lineage>
</organism>
<sequence length="75" mass="8385">MPCLCSTNRPTDSESIWLDGGVSHQLKVVCTRKEPKEALCFFFFFLLVFIYRSKPNSSISSFPNLETCGTSSGMP</sequence>
<protein>
    <submittedName>
        <fullName evidence="1">Uncharacterized protein</fullName>
    </submittedName>
</protein>
<evidence type="ECO:0000313" key="2">
    <source>
        <dbReference type="Proteomes" id="UP001586593"/>
    </source>
</evidence>
<reference evidence="1 2" key="1">
    <citation type="journal article" date="2024" name="Commun. Biol.">
        <title>Comparative genomic analysis of thermophilic fungi reveals convergent evolutionary adaptations and gene losses.</title>
        <authorList>
            <person name="Steindorff A.S."/>
            <person name="Aguilar-Pontes M.V."/>
            <person name="Robinson A.J."/>
            <person name="Andreopoulos B."/>
            <person name="LaButti K."/>
            <person name="Kuo A."/>
            <person name="Mondo S."/>
            <person name="Riley R."/>
            <person name="Otillar R."/>
            <person name="Haridas S."/>
            <person name="Lipzen A."/>
            <person name="Grimwood J."/>
            <person name="Schmutz J."/>
            <person name="Clum A."/>
            <person name="Reid I.D."/>
            <person name="Moisan M.C."/>
            <person name="Butler G."/>
            <person name="Nguyen T.T.M."/>
            <person name="Dewar K."/>
            <person name="Conant G."/>
            <person name="Drula E."/>
            <person name="Henrissat B."/>
            <person name="Hansel C."/>
            <person name="Singer S."/>
            <person name="Hutchinson M.I."/>
            <person name="de Vries R.P."/>
            <person name="Natvig D.O."/>
            <person name="Powell A.J."/>
            <person name="Tsang A."/>
            <person name="Grigoriev I.V."/>
        </authorList>
    </citation>
    <scope>NUCLEOTIDE SEQUENCE [LARGE SCALE GENOMIC DNA]</scope>
    <source>
        <strain evidence="1 2">ATCC 24622</strain>
    </source>
</reference>
<gene>
    <name evidence="1" type="ORF">VTK73DRAFT_1727</name>
</gene>
<dbReference type="Proteomes" id="UP001586593">
    <property type="component" value="Unassembled WGS sequence"/>
</dbReference>
<dbReference type="EMBL" id="JAZHXJ010001439">
    <property type="protein sequence ID" value="KAL1844824.1"/>
    <property type="molecule type" value="Genomic_DNA"/>
</dbReference>
<proteinExistence type="predicted"/>
<comment type="caution">
    <text evidence="1">The sequence shown here is derived from an EMBL/GenBank/DDBJ whole genome shotgun (WGS) entry which is preliminary data.</text>
</comment>
<accession>A0ABR3VT50</accession>
<keyword evidence="2" id="KW-1185">Reference proteome</keyword>
<name>A0ABR3VT50_9PEZI</name>
<evidence type="ECO:0000313" key="1">
    <source>
        <dbReference type="EMBL" id="KAL1844824.1"/>
    </source>
</evidence>